<dbReference type="Pfam" id="PF01022">
    <property type="entry name" value="HTH_5"/>
    <property type="match status" value="1"/>
</dbReference>
<keyword evidence="6" id="KW-1185">Reference proteome</keyword>
<dbReference type="InterPro" id="IPR001845">
    <property type="entry name" value="HTH_ArsR_DNA-bd_dom"/>
</dbReference>
<dbReference type="SMART" id="SM00418">
    <property type="entry name" value="HTH_ARSR"/>
    <property type="match status" value="1"/>
</dbReference>
<dbReference type="CDD" id="cd00090">
    <property type="entry name" value="HTH_ARSR"/>
    <property type="match status" value="1"/>
</dbReference>
<dbReference type="InterPro" id="IPR051081">
    <property type="entry name" value="HTH_MetalResp_TranReg"/>
</dbReference>
<keyword evidence="2" id="KW-0238">DNA-binding</keyword>
<accession>A0A1L7CQC7</accession>
<dbReference type="OrthoDB" id="9798835at2"/>
<evidence type="ECO:0000256" key="2">
    <source>
        <dbReference type="ARBA" id="ARBA00023125"/>
    </source>
</evidence>
<dbReference type="RefSeq" id="WP_075663015.1">
    <property type="nucleotide sequence ID" value="NZ_CP009247.1"/>
</dbReference>
<dbReference type="NCBIfam" id="NF033788">
    <property type="entry name" value="HTH_metalloreg"/>
    <property type="match status" value="1"/>
</dbReference>
<dbReference type="InterPro" id="IPR012318">
    <property type="entry name" value="HTH_CRP"/>
</dbReference>
<evidence type="ECO:0000259" key="4">
    <source>
        <dbReference type="PROSITE" id="PS50987"/>
    </source>
</evidence>
<evidence type="ECO:0000256" key="3">
    <source>
        <dbReference type="ARBA" id="ARBA00023163"/>
    </source>
</evidence>
<name>A0A1L7CQC7_9CORY</name>
<dbReference type="InterPro" id="IPR036390">
    <property type="entry name" value="WH_DNA-bd_sf"/>
</dbReference>
<keyword evidence="1" id="KW-0805">Transcription regulation</keyword>
<sequence length="109" mass="11732">MQENQTAGCCSLGSGPLDDAQATRYAGLFKVLAEPNRLRILAQLAAEGCAPLSVNDLTAMLGLSQPTVSHHLQKLTAAGLLERRRRGRHVVHTVCPGPFAELRTVLQMD</sequence>
<keyword evidence="3" id="KW-0804">Transcription</keyword>
<dbReference type="Gene3D" id="1.10.10.10">
    <property type="entry name" value="Winged helix-like DNA-binding domain superfamily/Winged helix DNA-binding domain"/>
    <property type="match status" value="1"/>
</dbReference>
<dbReference type="SMART" id="SM00419">
    <property type="entry name" value="HTH_CRP"/>
    <property type="match status" value="1"/>
</dbReference>
<evidence type="ECO:0000256" key="1">
    <source>
        <dbReference type="ARBA" id="ARBA00023015"/>
    </source>
</evidence>
<dbReference type="PRINTS" id="PR00778">
    <property type="entry name" value="HTHARSR"/>
</dbReference>
<evidence type="ECO:0000313" key="5">
    <source>
        <dbReference type="EMBL" id="APT88042.1"/>
    </source>
</evidence>
<dbReference type="KEGG" id="cfk:CFRA_00620"/>
<dbReference type="PANTHER" id="PTHR33154:SF18">
    <property type="entry name" value="ARSENICAL RESISTANCE OPERON REPRESSOR"/>
    <property type="match status" value="1"/>
</dbReference>
<dbReference type="PROSITE" id="PS50987">
    <property type="entry name" value="HTH_ARSR_2"/>
    <property type="match status" value="1"/>
</dbReference>
<feature type="domain" description="HTH arsR-type" evidence="4">
    <location>
        <begin position="17"/>
        <end position="109"/>
    </location>
</feature>
<gene>
    <name evidence="5" type="ORF">CFRA_00620</name>
</gene>
<organism evidence="5 6">
    <name type="scientific">Corynebacterium frankenforstense DSM 45800</name>
    <dbReference type="NCBI Taxonomy" id="1437875"/>
    <lineage>
        <taxon>Bacteria</taxon>
        <taxon>Bacillati</taxon>
        <taxon>Actinomycetota</taxon>
        <taxon>Actinomycetes</taxon>
        <taxon>Mycobacteriales</taxon>
        <taxon>Corynebacteriaceae</taxon>
        <taxon>Corynebacterium</taxon>
    </lineage>
</organism>
<dbReference type="GO" id="GO:0003677">
    <property type="term" value="F:DNA binding"/>
    <property type="evidence" value="ECO:0007669"/>
    <property type="project" value="UniProtKB-KW"/>
</dbReference>
<dbReference type="SUPFAM" id="SSF46785">
    <property type="entry name" value="Winged helix' DNA-binding domain"/>
    <property type="match status" value="1"/>
</dbReference>
<protein>
    <submittedName>
        <fullName evidence="5">ArsR family transcriptional regulator</fullName>
    </submittedName>
</protein>
<evidence type="ECO:0000313" key="6">
    <source>
        <dbReference type="Proteomes" id="UP000185434"/>
    </source>
</evidence>
<dbReference type="InterPro" id="IPR036388">
    <property type="entry name" value="WH-like_DNA-bd_sf"/>
</dbReference>
<dbReference type="GO" id="GO:0003700">
    <property type="term" value="F:DNA-binding transcription factor activity"/>
    <property type="evidence" value="ECO:0007669"/>
    <property type="project" value="InterPro"/>
</dbReference>
<dbReference type="InterPro" id="IPR011991">
    <property type="entry name" value="ArsR-like_HTH"/>
</dbReference>
<dbReference type="PANTHER" id="PTHR33154">
    <property type="entry name" value="TRANSCRIPTIONAL REGULATOR, ARSR FAMILY"/>
    <property type="match status" value="1"/>
</dbReference>
<proteinExistence type="predicted"/>
<dbReference type="EMBL" id="CP009247">
    <property type="protein sequence ID" value="APT88042.1"/>
    <property type="molecule type" value="Genomic_DNA"/>
</dbReference>
<reference evidence="5 6" key="1">
    <citation type="submission" date="2014-08" db="EMBL/GenBank/DDBJ databases">
        <title>Complete genome sequence of Corynebacterium frankenforstense ST18(T) (=DSM 45800(T)), isolated from raw cow milk.</title>
        <authorList>
            <person name="Ruckert C."/>
            <person name="Albersmeier A."/>
            <person name="Winkler A."/>
            <person name="Lipski A."/>
            <person name="Kalinowski J."/>
        </authorList>
    </citation>
    <scope>NUCLEOTIDE SEQUENCE [LARGE SCALE GENOMIC DNA]</scope>
    <source>
        <strain evidence="5 6">ST18</strain>
    </source>
</reference>
<dbReference type="Proteomes" id="UP000185434">
    <property type="component" value="Chromosome"/>
</dbReference>
<dbReference type="AlphaFoldDB" id="A0A1L7CQC7"/>
<dbReference type="STRING" id="1437875.CFRA_00620"/>